<dbReference type="Gene3D" id="3.50.50.60">
    <property type="entry name" value="FAD/NAD(P)-binding domain"/>
    <property type="match status" value="1"/>
</dbReference>
<dbReference type="PANTHER" id="PTHR43422:SF3">
    <property type="entry name" value="THIAMINE THIAZOLE SYNTHASE"/>
    <property type="match status" value="1"/>
</dbReference>
<dbReference type="AlphaFoldDB" id="A0A561EKZ6"/>
<gene>
    <name evidence="2" type="ORF">FB465_1218</name>
</gene>
<dbReference type="InterPro" id="IPR002938">
    <property type="entry name" value="FAD-bd"/>
</dbReference>
<keyword evidence="3" id="KW-1185">Reference proteome</keyword>
<comment type="caution">
    <text evidence="2">The sequence shown here is derived from an EMBL/GenBank/DDBJ whole genome shotgun (WGS) entry which is preliminary data.</text>
</comment>
<accession>A0A561EKZ6</accession>
<evidence type="ECO:0000313" key="3">
    <source>
        <dbReference type="Proteomes" id="UP000318416"/>
    </source>
</evidence>
<feature type="domain" description="FAD-binding" evidence="1">
    <location>
        <begin position="12"/>
        <end position="370"/>
    </location>
</feature>
<proteinExistence type="predicted"/>
<reference evidence="2 3" key="1">
    <citation type="submission" date="2019-06" db="EMBL/GenBank/DDBJ databases">
        <title>Sequencing the genomes of 1000 actinobacteria strains.</title>
        <authorList>
            <person name="Klenk H.-P."/>
        </authorList>
    </citation>
    <scope>NUCLEOTIDE SEQUENCE [LARGE SCALE GENOMIC DNA]</scope>
    <source>
        <strain evidence="2 3">DSM 41649</strain>
    </source>
</reference>
<sequence length="456" mass="49864">MTGDSSRGGHAVVAGAGIGGLLAARVLSETYPRVTVVERDALPKGGVPRRGVPQSHHAHGVLSRGFEVLEELFPGLGEDLVAEGALVRDAQADVRWFNDGYELRRAHSGLPCLMVSRPALERYLRSRVAALPGVEIHDRSEVLEPVADGDGTRVTGVRLLRVNTEPETLPADLFVDSTGRGNRGATWLRALGYEPPGEERVDSRVVYVSREYRRRPGDAEADAYVVGASAAAPRGGVALSGEGDRWLVTLFGMNGDDPPVDPEGYHRFAERLPVPDLHRLLVRLEPLTEPRLMRIPVSIRRRYDRLDRFPQGYLVFGDALCQFNPSYGQGMTVAACEAVALRECLAQGNGDAAARRFFRRAAEAADVPWDMSVGGDLRFPFVEGRRTLRVKLLNRYVARLHQAAAEDSEVGRAFLWVANLKSPPQRLFAPGVLSRVLRRPSAAAAPPPARMPAESR</sequence>
<dbReference type="Proteomes" id="UP000318416">
    <property type="component" value="Unassembled WGS sequence"/>
</dbReference>
<evidence type="ECO:0000259" key="1">
    <source>
        <dbReference type="Pfam" id="PF01494"/>
    </source>
</evidence>
<name>A0A561EKZ6_9ACTN</name>
<dbReference type="OrthoDB" id="9790035at2"/>
<evidence type="ECO:0000313" key="2">
    <source>
        <dbReference type="EMBL" id="TWE16242.1"/>
    </source>
</evidence>
<dbReference type="PANTHER" id="PTHR43422">
    <property type="entry name" value="THIAMINE THIAZOLE SYNTHASE"/>
    <property type="match status" value="1"/>
</dbReference>
<organism evidence="2 3">
    <name type="scientific">Kitasatospora atroaurantiaca</name>
    <dbReference type="NCBI Taxonomy" id="285545"/>
    <lineage>
        <taxon>Bacteria</taxon>
        <taxon>Bacillati</taxon>
        <taxon>Actinomycetota</taxon>
        <taxon>Actinomycetes</taxon>
        <taxon>Kitasatosporales</taxon>
        <taxon>Streptomycetaceae</taxon>
        <taxon>Kitasatospora</taxon>
    </lineage>
</organism>
<dbReference type="SUPFAM" id="SSF51905">
    <property type="entry name" value="FAD/NAD(P)-binding domain"/>
    <property type="match status" value="1"/>
</dbReference>
<dbReference type="GO" id="GO:0071949">
    <property type="term" value="F:FAD binding"/>
    <property type="evidence" value="ECO:0007669"/>
    <property type="project" value="InterPro"/>
</dbReference>
<dbReference type="EMBL" id="VIVR01000001">
    <property type="protein sequence ID" value="TWE16242.1"/>
    <property type="molecule type" value="Genomic_DNA"/>
</dbReference>
<dbReference type="Pfam" id="PF01494">
    <property type="entry name" value="FAD_binding_3"/>
    <property type="match status" value="1"/>
</dbReference>
<dbReference type="InterPro" id="IPR036188">
    <property type="entry name" value="FAD/NAD-bd_sf"/>
</dbReference>
<protein>
    <submittedName>
        <fullName evidence="2">Flavin-dependent dehydrogenase</fullName>
    </submittedName>
</protein>